<keyword evidence="1" id="KW-0175">Coiled coil</keyword>
<reference evidence="2 3" key="2">
    <citation type="submission" date="2020-05" db="EMBL/GenBank/DDBJ databases">
        <title>Draft genome sequence of Desulfovibrio sp. strainFSS-1.</title>
        <authorList>
            <person name="Shimoshige H."/>
            <person name="Kobayashi H."/>
            <person name="Maekawa T."/>
        </authorList>
    </citation>
    <scope>NUCLEOTIDE SEQUENCE [LARGE SCALE GENOMIC DNA]</scope>
    <source>
        <strain evidence="2 3">SIID29052-01</strain>
    </source>
</reference>
<name>A0A6V8LXR4_9BACT</name>
<evidence type="ECO:0000313" key="3">
    <source>
        <dbReference type="Proteomes" id="UP000494245"/>
    </source>
</evidence>
<gene>
    <name evidence="2" type="ORF">NNJEOMEG_02282</name>
</gene>
<organism evidence="2 3">
    <name type="scientific">Fundidesulfovibrio magnetotacticus</name>
    <dbReference type="NCBI Taxonomy" id="2730080"/>
    <lineage>
        <taxon>Bacteria</taxon>
        <taxon>Pseudomonadati</taxon>
        <taxon>Thermodesulfobacteriota</taxon>
        <taxon>Desulfovibrionia</taxon>
        <taxon>Desulfovibrionales</taxon>
        <taxon>Desulfovibrionaceae</taxon>
        <taxon>Fundidesulfovibrio</taxon>
    </lineage>
</organism>
<feature type="coiled-coil region" evidence="1">
    <location>
        <begin position="26"/>
        <end position="88"/>
    </location>
</feature>
<dbReference type="Proteomes" id="UP000494245">
    <property type="component" value="Unassembled WGS sequence"/>
</dbReference>
<dbReference type="AlphaFoldDB" id="A0A6V8LXR4"/>
<proteinExistence type="predicted"/>
<protein>
    <submittedName>
        <fullName evidence="2">Uncharacterized protein</fullName>
    </submittedName>
</protein>
<dbReference type="RefSeq" id="WP_173084518.1">
    <property type="nucleotide sequence ID" value="NZ_BLTE01000010.1"/>
</dbReference>
<dbReference type="EMBL" id="BLTE01000010">
    <property type="protein sequence ID" value="GFK94437.1"/>
    <property type="molecule type" value="Genomic_DNA"/>
</dbReference>
<keyword evidence="3" id="KW-1185">Reference proteome</keyword>
<comment type="caution">
    <text evidence="2">The sequence shown here is derived from an EMBL/GenBank/DDBJ whole genome shotgun (WGS) entry which is preliminary data.</text>
</comment>
<sequence length="91" mass="9984">MDTAALAALILSAVLSLAGTLGAFILKHQVDTVRALQDRCAALEKAQAEQAQKAADTFLRREDCHRQTDAVLDRLKSIEDKLDRLVERGKP</sequence>
<reference evidence="2 3" key="1">
    <citation type="submission" date="2020-04" db="EMBL/GenBank/DDBJ databases">
        <authorList>
            <consortium name="Desulfovibrio sp. FSS-1 genome sequencing consortium"/>
            <person name="Shimoshige H."/>
            <person name="Kobayashi H."/>
            <person name="Maekawa T."/>
        </authorList>
    </citation>
    <scope>NUCLEOTIDE SEQUENCE [LARGE SCALE GENOMIC DNA]</scope>
    <source>
        <strain evidence="2 3">SIID29052-01</strain>
    </source>
</reference>
<evidence type="ECO:0000256" key="1">
    <source>
        <dbReference type="SAM" id="Coils"/>
    </source>
</evidence>
<evidence type="ECO:0000313" key="2">
    <source>
        <dbReference type="EMBL" id="GFK94437.1"/>
    </source>
</evidence>
<accession>A0A6V8LXR4</accession>